<evidence type="ECO:0000256" key="1">
    <source>
        <dbReference type="ARBA" id="ARBA00004651"/>
    </source>
</evidence>
<dbReference type="Proteomes" id="UP000632659">
    <property type="component" value="Unassembled WGS sequence"/>
</dbReference>
<evidence type="ECO:0000256" key="4">
    <source>
        <dbReference type="ARBA" id="ARBA00022989"/>
    </source>
</evidence>
<keyword evidence="3 6" id="KW-0812">Transmembrane</keyword>
<feature type="transmembrane region" description="Helical" evidence="6">
    <location>
        <begin position="7"/>
        <end position="31"/>
    </location>
</feature>
<comment type="caution">
    <text evidence="7">The sequence shown here is derived from an EMBL/GenBank/DDBJ whole genome shotgun (WGS) entry which is preliminary data.</text>
</comment>
<dbReference type="RefSeq" id="WP_093988880.1">
    <property type="nucleotide sequence ID" value="NZ_FYDD01000003.1"/>
</dbReference>
<feature type="transmembrane region" description="Helical" evidence="6">
    <location>
        <begin position="159"/>
        <end position="177"/>
    </location>
</feature>
<protein>
    <submittedName>
        <fullName evidence="7">Oligosaccharide flippase family protein</fullName>
    </submittedName>
</protein>
<dbReference type="Pfam" id="PF01943">
    <property type="entry name" value="Polysacc_synt"/>
    <property type="match status" value="1"/>
</dbReference>
<keyword evidence="8" id="KW-1185">Reference proteome</keyword>
<dbReference type="GO" id="GO:0005886">
    <property type="term" value="C:plasma membrane"/>
    <property type="evidence" value="ECO:0007669"/>
    <property type="project" value="UniProtKB-SubCell"/>
</dbReference>
<dbReference type="OrthoDB" id="9775950at2"/>
<proteinExistence type="predicted"/>
<keyword evidence="4 6" id="KW-1133">Transmembrane helix</keyword>
<dbReference type="InterPro" id="IPR050833">
    <property type="entry name" value="Poly_Biosynth_Transport"/>
</dbReference>
<evidence type="ECO:0000313" key="8">
    <source>
        <dbReference type="Proteomes" id="UP000632659"/>
    </source>
</evidence>
<gene>
    <name evidence="7" type="ORF">H8702_08700</name>
</gene>
<evidence type="ECO:0000256" key="6">
    <source>
        <dbReference type="SAM" id="Phobius"/>
    </source>
</evidence>
<feature type="transmembrane region" description="Helical" evidence="6">
    <location>
        <begin position="387"/>
        <end position="406"/>
    </location>
</feature>
<sequence>MKKGKKLFYNMILMTATALLIRTAGVFFSAYLFRTVGSVGIGIYQLIMSVYTLAITIATSGIKFTATRLVSEELGKGNPAGVRKALRSCLMYSLLFSFATAALLFFGAEWIGTVWLDDPRTVSSLRILPIGLPFIAVSAVVGGYLTAVRQVNRCAFIQIADQFVMIAVTITGLRLLLPKGLEYGCIAMVAGSCLSEAAACLFLFLCCLWDQKKRGASGDSGHGIPKRMFKIAIPIALSAYARSALSTLQHILIPRGLKKWGASQEQAFTAYGTVHGMVLPLVLYPSALLTVLAELLIPELTECQVQNNEERISWIVTRVLKLSFLFAVCVMGVLFCFSEPLGLTFYQSGEVSFYVKLFSPLVLVMYMDTIVDGMLKGLGEQYQSMKYNVIDSFASVCMVYFLLPIFGIKGYVMTVMVSEVLNFSLSLGRLIKITRLQISLKETVIKPLCCVACTAVTCGILWFPGSWTNEHFPEILAVRILFLIGCYLLFLFLFSCLKKEDLKWFASLLH</sequence>
<reference evidence="7" key="1">
    <citation type="submission" date="2020-08" db="EMBL/GenBank/DDBJ databases">
        <title>Genome public.</title>
        <authorList>
            <person name="Liu C."/>
            <person name="Sun Q."/>
        </authorList>
    </citation>
    <scope>NUCLEOTIDE SEQUENCE</scope>
    <source>
        <strain evidence="7">NSJ-15</strain>
    </source>
</reference>
<dbReference type="PANTHER" id="PTHR30250:SF21">
    <property type="entry name" value="LIPID II FLIPPASE MURJ"/>
    <property type="match status" value="1"/>
</dbReference>
<dbReference type="InterPro" id="IPR002797">
    <property type="entry name" value="Polysacc_synth"/>
</dbReference>
<dbReference type="EMBL" id="JACRTL010000004">
    <property type="protein sequence ID" value="MBC8611192.1"/>
    <property type="molecule type" value="Genomic_DNA"/>
</dbReference>
<feature type="transmembrane region" description="Helical" evidence="6">
    <location>
        <begin position="318"/>
        <end position="337"/>
    </location>
</feature>
<name>A0A8J6PG01_9FIRM</name>
<evidence type="ECO:0000256" key="3">
    <source>
        <dbReference type="ARBA" id="ARBA00022692"/>
    </source>
</evidence>
<dbReference type="InterPro" id="IPR024923">
    <property type="entry name" value="PG_synth_SpoVB"/>
</dbReference>
<dbReference type="AlphaFoldDB" id="A0A8J6PG01"/>
<keyword evidence="5 6" id="KW-0472">Membrane</keyword>
<feature type="transmembrane region" description="Helical" evidence="6">
    <location>
        <begin position="357"/>
        <end position="375"/>
    </location>
</feature>
<comment type="subcellular location">
    <subcellularLocation>
        <location evidence="1">Cell membrane</location>
        <topology evidence="1">Multi-pass membrane protein</topology>
    </subcellularLocation>
</comment>
<evidence type="ECO:0000256" key="5">
    <source>
        <dbReference type="ARBA" id="ARBA00023136"/>
    </source>
</evidence>
<feature type="transmembrane region" description="Helical" evidence="6">
    <location>
        <begin position="127"/>
        <end position="147"/>
    </location>
</feature>
<organism evidence="7 8">
    <name type="scientific">Massiliimalia timonensis</name>
    <dbReference type="NCBI Taxonomy" id="1987501"/>
    <lineage>
        <taxon>Bacteria</taxon>
        <taxon>Bacillati</taxon>
        <taxon>Bacillota</taxon>
        <taxon>Clostridia</taxon>
        <taxon>Eubacteriales</taxon>
        <taxon>Oscillospiraceae</taxon>
        <taxon>Massiliimalia</taxon>
    </lineage>
</organism>
<feature type="transmembrane region" description="Helical" evidence="6">
    <location>
        <begin position="443"/>
        <end position="463"/>
    </location>
</feature>
<dbReference type="PIRSF" id="PIRSF038958">
    <property type="entry name" value="PG_synth_SpoVB"/>
    <property type="match status" value="1"/>
</dbReference>
<feature type="transmembrane region" description="Helical" evidence="6">
    <location>
        <begin position="273"/>
        <end position="297"/>
    </location>
</feature>
<feature type="transmembrane region" description="Helical" evidence="6">
    <location>
        <begin position="85"/>
        <end position="107"/>
    </location>
</feature>
<evidence type="ECO:0000313" key="7">
    <source>
        <dbReference type="EMBL" id="MBC8611192.1"/>
    </source>
</evidence>
<accession>A0A8J6PG01</accession>
<keyword evidence="2" id="KW-1003">Cell membrane</keyword>
<feature type="transmembrane region" description="Helical" evidence="6">
    <location>
        <begin position="43"/>
        <end position="64"/>
    </location>
</feature>
<evidence type="ECO:0000256" key="2">
    <source>
        <dbReference type="ARBA" id="ARBA00022475"/>
    </source>
</evidence>
<feature type="transmembrane region" description="Helical" evidence="6">
    <location>
        <begin position="475"/>
        <end position="497"/>
    </location>
</feature>
<dbReference type="PANTHER" id="PTHR30250">
    <property type="entry name" value="PST FAMILY PREDICTED COLANIC ACID TRANSPORTER"/>
    <property type="match status" value="1"/>
</dbReference>
<feature type="transmembrane region" description="Helical" evidence="6">
    <location>
        <begin position="189"/>
        <end position="210"/>
    </location>
</feature>